<comment type="caution">
    <text evidence="1">The sequence shown here is derived from an EMBL/GenBank/DDBJ whole genome shotgun (WGS) entry which is preliminary data.</text>
</comment>
<dbReference type="AlphaFoldDB" id="A0A3M6TXD7"/>
<organism evidence="1 2">
    <name type="scientific">Pocillopora damicornis</name>
    <name type="common">Cauliflower coral</name>
    <name type="synonym">Millepora damicornis</name>
    <dbReference type="NCBI Taxonomy" id="46731"/>
    <lineage>
        <taxon>Eukaryota</taxon>
        <taxon>Metazoa</taxon>
        <taxon>Cnidaria</taxon>
        <taxon>Anthozoa</taxon>
        <taxon>Hexacorallia</taxon>
        <taxon>Scleractinia</taxon>
        <taxon>Astrocoeniina</taxon>
        <taxon>Pocilloporidae</taxon>
        <taxon>Pocillopora</taxon>
    </lineage>
</organism>
<reference evidence="1 2" key="1">
    <citation type="journal article" date="2018" name="Sci. Rep.">
        <title>Comparative analysis of the Pocillopora damicornis genome highlights role of immune system in coral evolution.</title>
        <authorList>
            <person name="Cunning R."/>
            <person name="Bay R.A."/>
            <person name="Gillette P."/>
            <person name="Baker A.C."/>
            <person name="Traylor-Knowles N."/>
        </authorList>
    </citation>
    <scope>NUCLEOTIDE SEQUENCE [LARGE SCALE GENOMIC DNA]</scope>
    <source>
        <strain evidence="1">RSMAS</strain>
        <tissue evidence="1">Whole animal</tissue>
    </source>
</reference>
<keyword evidence="2" id="KW-1185">Reference proteome</keyword>
<name>A0A3M6TXD7_POCDA</name>
<dbReference type="Proteomes" id="UP000275408">
    <property type="component" value="Unassembled WGS sequence"/>
</dbReference>
<proteinExistence type="predicted"/>
<evidence type="ECO:0000313" key="1">
    <source>
        <dbReference type="EMBL" id="RMX46026.1"/>
    </source>
</evidence>
<dbReference type="EMBL" id="RCHS01002737">
    <property type="protein sequence ID" value="RMX46026.1"/>
    <property type="molecule type" value="Genomic_DNA"/>
</dbReference>
<protein>
    <submittedName>
        <fullName evidence="1">Uncharacterized protein</fullName>
    </submittedName>
</protein>
<sequence>MDSHSTRAMGEIFVPQPQFSHFNSSVSKTFTPTSQRATLHYLPRARKHTEPNWRHYEATLTSACRREMDAVDEEMITRLCYALELDKLHILPDLGLSAEIVDRM</sequence>
<evidence type="ECO:0000313" key="2">
    <source>
        <dbReference type="Proteomes" id="UP000275408"/>
    </source>
</evidence>
<gene>
    <name evidence="1" type="ORF">pdam_00002073</name>
</gene>
<accession>A0A3M6TXD7</accession>